<dbReference type="CDD" id="cd00882">
    <property type="entry name" value="Ras_like_GTPase"/>
    <property type="match status" value="1"/>
</dbReference>
<keyword evidence="3" id="KW-1185">Reference proteome</keyword>
<dbReference type="InterPro" id="IPR032675">
    <property type="entry name" value="LRR_dom_sf"/>
</dbReference>
<dbReference type="Pfam" id="PF13855">
    <property type="entry name" value="LRR_8"/>
    <property type="match status" value="1"/>
</dbReference>
<dbReference type="AlphaFoldDB" id="A0A7E6EH86"/>
<evidence type="ECO:0000313" key="3">
    <source>
        <dbReference type="Proteomes" id="UP000515154"/>
    </source>
</evidence>
<dbReference type="SUPFAM" id="SSF52058">
    <property type="entry name" value="L domain-like"/>
    <property type="match status" value="1"/>
</dbReference>
<dbReference type="InterPro" id="IPR050333">
    <property type="entry name" value="SLRP"/>
</dbReference>
<evidence type="ECO:0000256" key="1">
    <source>
        <dbReference type="ARBA" id="ARBA00022614"/>
    </source>
</evidence>
<dbReference type="PROSITE" id="PS51450">
    <property type="entry name" value="LRR"/>
    <property type="match status" value="1"/>
</dbReference>
<sequence>MSDTNQFSYFLLSNSTADRVKIISSDSKIINFDTELIDLSFYPQSNVICIEDKHICSPTNMKVLVISGENGILANQWNEFGIYADLKKLTLSDSKQHHTTIEEIVEKTTQIRFLQLRNVGLTSIPINISNLKHIEFLDLSHNQIEEINSVLYLTSLQKLILDSNKVNRIERANFHARSLQHFSISGNVIQKLTMDMVIIRQLRYIDLSKNSITAFPHELLLLESVKVINCSHNLITTVPIITFLGKPVRIHIIDLSYNKLRVFPYNMLKRTEILDLAHNRITQLKAKYFYKLSQDSNIFYQGTTILLIGNKNSGKSNLIHSILQNHGIYGEYRPTVGISVYDELEIVFQDVGADSIPVNINLVELAGNHNYVGPLEDFYNQIPIIWLVVNLKEYENEGFEECLKPWIDLLSYRALDKHLVVVCTHKDLCRNSTQLLITIKKQTEEYIENSFELMRTLKTKISQFDDQIPGIAEFLRRLQLISEASGVTLIGVDKLLNQSIDIIKKYCCFALKPIPSRWMDFIDFFETPEDGKKQKIIWNKDLSTFKTTLVTNLSIFADMIAKLFHHDVESLVMSTTRETLNELGISQKVLNKAIAEHRNGLLTPPLLRLLWIQHHDDIIRYNKHEEDSSCYIQKLSIIKDYFKSIYFKKTKGDS</sequence>
<proteinExistence type="predicted"/>
<dbReference type="GO" id="GO:0009966">
    <property type="term" value="P:regulation of signal transduction"/>
    <property type="evidence" value="ECO:0007669"/>
    <property type="project" value="UniProtKB-ARBA"/>
</dbReference>
<dbReference type="InterPro" id="IPR001611">
    <property type="entry name" value="Leu-rich_rpt"/>
</dbReference>
<dbReference type="Proteomes" id="UP000515154">
    <property type="component" value="Unplaced"/>
</dbReference>
<dbReference type="SMART" id="SM00369">
    <property type="entry name" value="LRR_TYP"/>
    <property type="match status" value="4"/>
</dbReference>
<organism evidence="3 4">
    <name type="scientific">Octopus sinensis</name>
    <name type="common">East Asian common octopus</name>
    <dbReference type="NCBI Taxonomy" id="2607531"/>
    <lineage>
        <taxon>Eukaryota</taxon>
        <taxon>Metazoa</taxon>
        <taxon>Spiralia</taxon>
        <taxon>Lophotrochozoa</taxon>
        <taxon>Mollusca</taxon>
        <taxon>Cephalopoda</taxon>
        <taxon>Coleoidea</taxon>
        <taxon>Octopodiformes</taxon>
        <taxon>Octopoda</taxon>
        <taxon>Incirrata</taxon>
        <taxon>Octopodidae</taxon>
        <taxon>Octopus</taxon>
    </lineage>
</organism>
<dbReference type="Gene3D" id="3.40.50.300">
    <property type="entry name" value="P-loop containing nucleotide triphosphate hydrolases"/>
    <property type="match status" value="1"/>
</dbReference>
<dbReference type="InterPro" id="IPR003591">
    <property type="entry name" value="Leu-rich_rpt_typical-subtyp"/>
</dbReference>
<name>A0A7E6EH86_9MOLL</name>
<dbReference type="PANTHER" id="PTHR45712">
    <property type="entry name" value="AGAP008170-PA"/>
    <property type="match status" value="1"/>
</dbReference>
<dbReference type="Pfam" id="PF08477">
    <property type="entry name" value="Roc"/>
    <property type="match status" value="1"/>
</dbReference>
<dbReference type="InterPro" id="IPR027417">
    <property type="entry name" value="P-loop_NTPase"/>
</dbReference>
<dbReference type="RefSeq" id="XP_036354683.1">
    <property type="nucleotide sequence ID" value="XM_036498790.1"/>
</dbReference>
<gene>
    <name evidence="4" type="primary">LOC118761118</name>
</gene>
<dbReference type="SUPFAM" id="SSF52540">
    <property type="entry name" value="P-loop containing nucleoside triphosphate hydrolases"/>
    <property type="match status" value="1"/>
</dbReference>
<accession>A0A7E6EH86</accession>
<dbReference type="Gene3D" id="3.80.10.10">
    <property type="entry name" value="Ribonuclease Inhibitor"/>
    <property type="match status" value="2"/>
</dbReference>
<evidence type="ECO:0000256" key="2">
    <source>
        <dbReference type="ARBA" id="ARBA00022737"/>
    </source>
</evidence>
<dbReference type="PANTHER" id="PTHR45712:SF22">
    <property type="entry name" value="INSULIN-LIKE GROWTH FACTOR-BINDING PROTEIN COMPLEX ACID LABILE SUBUNIT"/>
    <property type="match status" value="1"/>
</dbReference>
<keyword evidence="1" id="KW-0433">Leucine-rich repeat</keyword>
<reference evidence="4" key="1">
    <citation type="submission" date="2025-08" db="UniProtKB">
        <authorList>
            <consortium name="RefSeq"/>
        </authorList>
    </citation>
    <scope>IDENTIFICATION</scope>
</reference>
<protein>
    <submittedName>
        <fullName evidence="4">Malignant fibrous histiocytoma-amplified sequence 1 homolog</fullName>
    </submittedName>
</protein>
<dbReference type="KEGG" id="osn:118761118"/>
<evidence type="ECO:0000313" key="4">
    <source>
        <dbReference type="RefSeq" id="XP_036354683.1"/>
    </source>
</evidence>
<keyword evidence="2" id="KW-0677">Repeat</keyword>